<dbReference type="OrthoDB" id="2806188at2"/>
<name>A0A238X131_9FLAO</name>
<feature type="transmembrane region" description="Helical" evidence="1">
    <location>
        <begin position="206"/>
        <end position="226"/>
    </location>
</feature>
<dbReference type="Pfam" id="PF02517">
    <property type="entry name" value="Rce1-like"/>
    <property type="match status" value="1"/>
</dbReference>
<dbReference type="GO" id="GO:0004175">
    <property type="term" value="F:endopeptidase activity"/>
    <property type="evidence" value="ECO:0007669"/>
    <property type="project" value="UniProtKB-ARBA"/>
</dbReference>
<reference evidence="3 4" key="1">
    <citation type="submission" date="2017-06" db="EMBL/GenBank/DDBJ databases">
        <authorList>
            <person name="Kim H.J."/>
            <person name="Triplett B.A."/>
        </authorList>
    </citation>
    <scope>NUCLEOTIDE SEQUENCE [LARGE SCALE GENOMIC DNA]</scope>
    <source>
        <strain evidence="3 4">DSM 29150</strain>
    </source>
</reference>
<keyword evidence="1" id="KW-0472">Membrane</keyword>
<dbReference type="PANTHER" id="PTHR39430:SF1">
    <property type="entry name" value="PROTEASE"/>
    <property type="match status" value="1"/>
</dbReference>
<dbReference type="PANTHER" id="PTHR39430">
    <property type="entry name" value="MEMBRANE-ASSOCIATED PROTEASE-RELATED"/>
    <property type="match status" value="1"/>
</dbReference>
<evidence type="ECO:0000313" key="4">
    <source>
        <dbReference type="Proteomes" id="UP000198384"/>
    </source>
</evidence>
<feature type="transmembrane region" description="Helical" evidence="1">
    <location>
        <begin position="143"/>
        <end position="162"/>
    </location>
</feature>
<feature type="transmembrane region" description="Helical" evidence="1">
    <location>
        <begin position="14"/>
        <end position="43"/>
    </location>
</feature>
<feature type="transmembrane region" description="Helical" evidence="1">
    <location>
        <begin position="274"/>
        <end position="290"/>
    </location>
</feature>
<sequence length="319" mass="36831">MKFIQQAYKGENNWWAYLLTIFLLFFGWQLIGILPLVGVAFFYSEDVGEFSSAALDNFTTLGINSNLYLGLMIFTFFAGLVFLLLGIKTIHKRKIISVITTRKKIDWSRFFYAFTVWAIIGLATFFIDYFMSPNDYVFNFQPMQFFILLIISLLFLPLQTSMEEVLFRGYLMQGFGTWFKNSFVALLITSVIFGLLHGANPEVEKLGWIVMIYYIGTGFLLGIFTLMDEGIELSLGFHAANNIIAAVLVTSKWAAFQTEALFLDIAEPNIDFEFFLPFIVFYPFVIFVFSKKYGWTNWKEKLFGTVRKPIVLNEDEFIA</sequence>
<feature type="transmembrane region" description="Helical" evidence="1">
    <location>
        <begin position="233"/>
        <end position="254"/>
    </location>
</feature>
<protein>
    <recommendedName>
        <fullName evidence="2">CAAX prenyl protease 2/Lysostaphin resistance protein A-like domain-containing protein</fullName>
    </recommendedName>
</protein>
<evidence type="ECO:0000256" key="1">
    <source>
        <dbReference type="SAM" id="Phobius"/>
    </source>
</evidence>
<organism evidence="3 4">
    <name type="scientific">Lutibacter agarilyticus</name>
    <dbReference type="NCBI Taxonomy" id="1109740"/>
    <lineage>
        <taxon>Bacteria</taxon>
        <taxon>Pseudomonadati</taxon>
        <taxon>Bacteroidota</taxon>
        <taxon>Flavobacteriia</taxon>
        <taxon>Flavobacteriales</taxon>
        <taxon>Flavobacteriaceae</taxon>
        <taxon>Lutibacter</taxon>
    </lineage>
</organism>
<gene>
    <name evidence="3" type="ORF">SAMN06265371_104278</name>
</gene>
<feature type="domain" description="CAAX prenyl protease 2/Lysostaphin resistance protein A-like" evidence="2">
    <location>
        <begin position="146"/>
        <end position="244"/>
    </location>
</feature>
<dbReference type="RefSeq" id="WP_089381384.1">
    <property type="nucleotide sequence ID" value="NZ_FZNT01000004.1"/>
</dbReference>
<evidence type="ECO:0000313" key="3">
    <source>
        <dbReference type="EMBL" id="SNR52452.1"/>
    </source>
</evidence>
<accession>A0A238X131</accession>
<feature type="transmembrane region" description="Helical" evidence="1">
    <location>
        <begin position="67"/>
        <end position="90"/>
    </location>
</feature>
<dbReference type="InterPro" id="IPR003675">
    <property type="entry name" value="Rce1/LyrA-like_dom"/>
</dbReference>
<dbReference type="EMBL" id="FZNT01000004">
    <property type="protein sequence ID" value="SNR52452.1"/>
    <property type="molecule type" value="Genomic_DNA"/>
</dbReference>
<dbReference type="GO" id="GO:0080120">
    <property type="term" value="P:CAAX-box protein maturation"/>
    <property type="evidence" value="ECO:0007669"/>
    <property type="project" value="UniProtKB-ARBA"/>
</dbReference>
<dbReference type="Proteomes" id="UP000198384">
    <property type="component" value="Unassembled WGS sequence"/>
</dbReference>
<evidence type="ECO:0000259" key="2">
    <source>
        <dbReference type="Pfam" id="PF02517"/>
    </source>
</evidence>
<feature type="transmembrane region" description="Helical" evidence="1">
    <location>
        <begin position="110"/>
        <end position="131"/>
    </location>
</feature>
<keyword evidence="1" id="KW-0812">Transmembrane</keyword>
<feature type="transmembrane region" description="Helical" evidence="1">
    <location>
        <begin position="183"/>
        <end position="200"/>
    </location>
</feature>
<keyword evidence="1" id="KW-1133">Transmembrane helix</keyword>
<proteinExistence type="predicted"/>
<dbReference type="AlphaFoldDB" id="A0A238X131"/>
<keyword evidence="4" id="KW-1185">Reference proteome</keyword>